<evidence type="ECO:0000256" key="6">
    <source>
        <dbReference type="ARBA" id="ARBA00022989"/>
    </source>
</evidence>
<dbReference type="Proteomes" id="UP000018454">
    <property type="component" value="Unassembled WGS sequence"/>
</dbReference>
<dbReference type="SUPFAM" id="SSF103473">
    <property type="entry name" value="MFS general substrate transporter"/>
    <property type="match status" value="1"/>
</dbReference>
<dbReference type="PANTHER" id="PTHR43702">
    <property type="entry name" value="L-FUCOSE-PROTON SYMPORTER"/>
    <property type="match status" value="1"/>
</dbReference>
<dbReference type="GO" id="GO:0005886">
    <property type="term" value="C:plasma membrane"/>
    <property type="evidence" value="ECO:0007669"/>
    <property type="project" value="UniProtKB-SubCell"/>
</dbReference>
<feature type="transmembrane region" description="Helical" evidence="8">
    <location>
        <begin position="388"/>
        <end position="411"/>
    </location>
</feature>
<keyword evidence="7 8" id="KW-0472">Membrane</keyword>
<reference evidence="9 10" key="1">
    <citation type="journal article" date="2011" name="Science">
        <title>Drosophila microbiome modulates host developmental and metabolic homeostasis via insulin signaling.</title>
        <authorList>
            <person name="Shin S.C."/>
            <person name="Kim S.H."/>
            <person name="You H."/>
            <person name="Kim B."/>
            <person name="Kim A.C."/>
            <person name="Lee K.A."/>
            <person name="Yoon J.H."/>
            <person name="Ryu J.H."/>
            <person name="Lee W.J."/>
        </authorList>
    </citation>
    <scope>NUCLEOTIDE SEQUENCE [LARGE SCALE GENOMIC DNA]</scope>
    <source>
        <strain evidence="9 10">DM001</strain>
    </source>
</reference>
<feature type="transmembrane region" description="Helical" evidence="8">
    <location>
        <begin position="417"/>
        <end position="437"/>
    </location>
</feature>
<feature type="transmembrane region" description="Helical" evidence="8">
    <location>
        <begin position="356"/>
        <end position="376"/>
    </location>
</feature>
<feature type="transmembrane region" description="Helical" evidence="8">
    <location>
        <begin position="305"/>
        <end position="325"/>
    </location>
</feature>
<evidence type="ECO:0000313" key="9">
    <source>
        <dbReference type="EMBL" id="EGE47580.1"/>
    </source>
</evidence>
<evidence type="ECO:0000256" key="3">
    <source>
        <dbReference type="ARBA" id="ARBA00009120"/>
    </source>
</evidence>
<dbReference type="NCBIfam" id="TIGR01272">
    <property type="entry name" value="gluP"/>
    <property type="match status" value="1"/>
</dbReference>
<feature type="transmembrane region" description="Helical" evidence="8">
    <location>
        <begin position="263"/>
        <end position="285"/>
    </location>
</feature>
<evidence type="ECO:0000256" key="5">
    <source>
        <dbReference type="ARBA" id="ARBA00022692"/>
    </source>
</evidence>
<gene>
    <name evidence="9" type="primary">gluP</name>
    <name evidence="9" type="ORF">APO_1562</name>
</gene>
<organism evidence="9 10">
    <name type="scientific">Acetobacter pomorum DM001</name>
    <dbReference type="NCBI Taxonomy" id="945681"/>
    <lineage>
        <taxon>Bacteria</taxon>
        <taxon>Pseudomonadati</taxon>
        <taxon>Pseudomonadota</taxon>
        <taxon>Alphaproteobacteria</taxon>
        <taxon>Acetobacterales</taxon>
        <taxon>Acetobacteraceae</taxon>
        <taxon>Acetobacter</taxon>
    </lineage>
</organism>
<sequence length="448" mass="48905">MRKLTVCLILQTDFSLTPDKAWPCMHNRTFWRAVSCPAGPYGWLPLILVAILFFIIGFVTWLNGPLISFVKIAFSLDDISAFLIPFVFYISYFLFAIPAGKIVTQQGLRQSLIYALSIMTAGMIVTGQFMKTSSYLGALCGFLILGSGLALLQVAINPYISFLGPTDRAAQRIAIMGICNKVGGILAPIALAAFAMPHIGDFPLTYNAQNNSILQQQFISTIYWPYIGMATLLALTTLYIKCSTLPDIKISHLKNIETSVPTNSNPTLCFGVLAMFLYVGVEVLAGDAIGTYASGFHIPFRISSLFTSATLVCMLCGYLVGLICVPRYISQERALLLSCLTGFALSLLAYMTHGYISVACVALLGFSNSMIFPSLFPTVLNSTHNKTSFISALLVMAYCGGGILPQCFVWLKSIIGFQAAFSALSCICYFVISLFILRFSKTPYNTNT</sequence>
<dbReference type="PANTHER" id="PTHR43702:SF12">
    <property type="entry name" value="N-ACETYL GLUCOSAMINE TRANSPORTER NAGP"/>
    <property type="match status" value="1"/>
</dbReference>
<comment type="subcellular location">
    <subcellularLocation>
        <location evidence="2">Cell inner membrane</location>
        <topology evidence="2">Multi-pass membrane protein</topology>
    </subcellularLocation>
</comment>
<feature type="transmembrane region" description="Helical" evidence="8">
    <location>
        <begin position="41"/>
        <end position="62"/>
    </location>
</feature>
<name>F1YUE1_9PROT</name>
<dbReference type="AlphaFoldDB" id="F1YUE1"/>
<dbReference type="Gene3D" id="1.20.1250.20">
    <property type="entry name" value="MFS general substrate transporter like domains"/>
    <property type="match status" value="2"/>
</dbReference>
<keyword evidence="5 8" id="KW-0812">Transmembrane</keyword>
<dbReference type="InterPro" id="IPR036259">
    <property type="entry name" value="MFS_trans_sf"/>
</dbReference>
<protein>
    <submittedName>
        <fullName evidence="9">Glucose/galactose transporter</fullName>
    </submittedName>
</protein>
<feature type="transmembrane region" description="Helical" evidence="8">
    <location>
        <begin position="82"/>
        <end position="100"/>
    </location>
</feature>
<comment type="function">
    <text evidence="1">Intake of glucose and galactose.</text>
</comment>
<keyword evidence="6 8" id="KW-1133">Transmembrane helix</keyword>
<feature type="transmembrane region" description="Helical" evidence="8">
    <location>
        <begin position="173"/>
        <end position="196"/>
    </location>
</feature>
<dbReference type="GO" id="GO:0055056">
    <property type="term" value="F:D-glucose transmembrane transporter activity"/>
    <property type="evidence" value="ECO:0007669"/>
    <property type="project" value="InterPro"/>
</dbReference>
<comment type="similarity">
    <text evidence="3">Belongs to the major facilitator superfamily. FHS transporter (TC 2.A.1.7) family.</text>
</comment>
<feature type="transmembrane region" description="Helical" evidence="8">
    <location>
        <begin position="222"/>
        <end position="242"/>
    </location>
</feature>
<accession>F1YUE1</accession>
<dbReference type="GO" id="GO:0005354">
    <property type="term" value="F:galactose transmembrane transporter activity"/>
    <property type="evidence" value="ECO:0007669"/>
    <property type="project" value="InterPro"/>
</dbReference>
<evidence type="ECO:0000313" key="10">
    <source>
        <dbReference type="Proteomes" id="UP000018454"/>
    </source>
</evidence>
<feature type="transmembrane region" description="Helical" evidence="8">
    <location>
        <begin position="136"/>
        <end position="161"/>
    </location>
</feature>
<keyword evidence="4" id="KW-1003">Cell membrane</keyword>
<feature type="transmembrane region" description="Helical" evidence="8">
    <location>
        <begin position="112"/>
        <end position="130"/>
    </location>
</feature>
<dbReference type="InterPro" id="IPR005964">
    <property type="entry name" value="Glc/Gal_transptr_bac"/>
</dbReference>
<evidence type="ECO:0000256" key="1">
    <source>
        <dbReference type="ARBA" id="ARBA00003321"/>
    </source>
</evidence>
<feature type="transmembrane region" description="Helical" evidence="8">
    <location>
        <begin position="334"/>
        <end position="350"/>
    </location>
</feature>
<dbReference type="EMBL" id="AEUP01000028">
    <property type="protein sequence ID" value="EGE47580.1"/>
    <property type="molecule type" value="Genomic_DNA"/>
</dbReference>
<evidence type="ECO:0000256" key="4">
    <source>
        <dbReference type="ARBA" id="ARBA00022475"/>
    </source>
</evidence>
<proteinExistence type="inferred from homology"/>
<evidence type="ECO:0000256" key="2">
    <source>
        <dbReference type="ARBA" id="ARBA00004429"/>
    </source>
</evidence>
<dbReference type="InterPro" id="IPR011701">
    <property type="entry name" value="MFS"/>
</dbReference>
<evidence type="ECO:0000256" key="7">
    <source>
        <dbReference type="ARBA" id="ARBA00023136"/>
    </source>
</evidence>
<comment type="caution">
    <text evidence="9">The sequence shown here is derived from an EMBL/GenBank/DDBJ whole genome shotgun (WGS) entry which is preliminary data.</text>
</comment>
<dbReference type="GO" id="GO:1904659">
    <property type="term" value="P:D-glucose transmembrane transport"/>
    <property type="evidence" value="ECO:0007669"/>
    <property type="project" value="InterPro"/>
</dbReference>
<dbReference type="InterPro" id="IPR050375">
    <property type="entry name" value="MFS_TsgA-like"/>
</dbReference>
<dbReference type="Pfam" id="PF07690">
    <property type="entry name" value="MFS_1"/>
    <property type="match status" value="1"/>
</dbReference>
<evidence type="ECO:0000256" key="8">
    <source>
        <dbReference type="SAM" id="Phobius"/>
    </source>
</evidence>